<dbReference type="Proteomes" id="UP000095347">
    <property type="component" value="Unassembled WGS sequence"/>
</dbReference>
<accession>A0A1E5Q883</accession>
<dbReference type="STRING" id="28181.BEN30_08700"/>
<sequence length="251" mass="27609">MCTVVVLRRPNHPWPLILGANRDENAGRAWLPPARHWPDRDHLVAGLDQLAGGTWLGVNDYGVMACVLNRPGTLGPMANKRSRGELPLEALEHAEASVAAEALAFLDPDAYRPFNMVVADVRDAYWIASFEGARKIHVEPLLDGVSMLTAHDLNDEEHSSRQRFYRPQFEAATPPDPESGNWQDWQRLFESPKTEPGGGPESAMLIQLENGFATSSSSLIAIPKPGNPEVSAIWRFRGGPVGGAVWENVTF</sequence>
<evidence type="ECO:0000313" key="1">
    <source>
        <dbReference type="EMBL" id="OEJ67509.1"/>
    </source>
</evidence>
<dbReference type="PANTHER" id="PTHR17985:SF8">
    <property type="entry name" value="TRANSPORT AND GOLGI ORGANIZATION PROTEIN 2 HOMOLOG"/>
    <property type="match status" value="1"/>
</dbReference>
<keyword evidence="2" id="KW-1185">Reference proteome</keyword>
<proteinExistence type="predicted"/>
<evidence type="ECO:0008006" key="3">
    <source>
        <dbReference type="Google" id="ProtNLM"/>
    </source>
</evidence>
<protein>
    <recommendedName>
        <fullName evidence="3">NRDE family protein</fullName>
    </recommendedName>
</protein>
<reference evidence="2" key="1">
    <citation type="submission" date="2016-07" db="EMBL/GenBank/DDBJ databases">
        <authorList>
            <person name="Florea S."/>
            <person name="Webb J.S."/>
            <person name="Jaromczyk J."/>
            <person name="Schardl C.L."/>
        </authorList>
    </citation>
    <scope>NUCLEOTIDE SEQUENCE [LARGE SCALE GENOMIC DNA]</scope>
    <source>
        <strain evidence="2">MV-1</strain>
    </source>
</reference>
<organism evidence="1 2">
    <name type="scientific">Magnetovibrio blakemorei</name>
    <dbReference type="NCBI Taxonomy" id="28181"/>
    <lineage>
        <taxon>Bacteria</taxon>
        <taxon>Pseudomonadati</taxon>
        <taxon>Pseudomonadota</taxon>
        <taxon>Alphaproteobacteria</taxon>
        <taxon>Rhodospirillales</taxon>
        <taxon>Magnetovibrionaceae</taxon>
        <taxon>Magnetovibrio</taxon>
    </lineage>
</organism>
<comment type="caution">
    <text evidence="1">The sequence shown here is derived from an EMBL/GenBank/DDBJ whole genome shotgun (WGS) entry which is preliminary data.</text>
</comment>
<evidence type="ECO:0000313" key="2">
    <source>
        <dbReference type="Proteomes" id="UP000095347"/>
    </source>
</evidence>
<name>A0A1E5Q883_9PROT</name>
<dbReference type="InterPro" id="IPR008551">
    <property type="entry name" value="TANGO2"/>
</dbReference>
<dbReference type="Gene3D" id="3.60.60.10">
    <property type="entry name" value="Penicillin V Acylase, Chain A"/>
    <property type="match status" value="1"/>
</dbReference>
<dbReference type="Pfam" id="PF05742">
    <property type="entry name" value="TANGO2"/>
    <property type="match status" value="1"/>
</dbReference>
<dbReference type="RefSeq" id="WP_069957662.1">
    <property type="nucleotide sequence ID" value="NZ_MCGG01000021.1"/>
</dbReference>
<dbReference type="PANTHER" id="PTHR17985">
    <property type="entry name" value="SER/THR-RICH PROTEIN T10 IN DGCR REGION"/>
    <property type="match status" value="1"/>
</dbReference>
<dbReference type="OrthoDB" id="4380123at2"/>
<gene>
    <name evidence="1" type="ORF">BEN30_08700</name>
</gene>
<dbReference type="AlphaFoldDB" id="A0A1E5Q883"/>
<dbReference type="EMBL" id="MCGG01000021">
    <property type="protein sequence ID" value="OEJ67509.1"/>
    <property type="molecule type" value="Genomic_DNA"/>
</dbReference>